<evidence type="ECO:0000313" key="2">
    <source>
        <dbReference type="Proteomes" id="UP000219374"/>
    </source>
</evidence>
<dbReference type="EMBL" id="OCND01000002">
    <property type="protein sequence ID" value="SOD52695.1"/>
    <property type="molecule type" value="Genomic_DNA"/>
</dbReference>
<name>A0A286D224_9GAMM</name>
<reference evidence="1 2" key="1">
    <citation type="submission" date="2017-09" db="EMBL/GenBank/DDBJ databases">
        <authorList>
            <person name="Ehlers B."/>
            <person name="Leendertz F.H."/>
        </authorList>
    </citation>
    <scope>NUCLEOTIDE SEQUENCE [LARGE SCALE GENOMIC DNA]</scope>
    <source>
        <strain evidence="1 2">CGMCC 1.10978</strain>
    </source>
</reference>
<gene>
    <name evidence="1" type="ORF">SAMN06296416_10236</name>
</gene>
<protein>
    <submittedName>
        <fullName evidence="1">Uncharacterized protein</fullName>
    </submittedName>
</protein>
<proteinExistence type="predicted"/>
<accession>A0A286D224</accession>
<dbReference type="AlphaFoldDB" id="A0A286D224"/>
<evidence type="ECO:0000313" key="1">
    <source>
        <dbReference type="EMBL" id="SOD52695.1"/>
    </source>
</evidence>
<keyword evidence="2" id="KW-1185">Reference proteome</keyword>
<dbReference type="Proteomes" id="UP000219374">
    <property type="component" value="Unassembled WGS sequence"/>
</dbReference>
<organism evidence="1 2">
    <name type="scientific">Pseudoxanthomonas wuyuanensis</name>
    <dbReference type="NCBI Taxonomy" id="1073196"/>
    <lineage>
        <taxon>Bacteria</taxon>
        <taxon>Pseudomonadati</taxon>
        <taxon>Pseudomonadota</taxon>
        <taxon>Gammaproteobacteria</taxon>
        <taxon>Lysobacterales</taxon>
        <taxon>Lysobacteraceae</taxon>
        <taxon>Pseudoxanthomonas</taxon>
    </lineage>
</organism>
<sequence>MFPVFGHLAYLSKLHAIAKFCASGFQLPASYELSDQELDEIDTVYSILRGDRVEIGLQSMQFDPQREFDGGCGDFFATTELVLMVLGKEVGTFPVAIQLNGFALMPGSDQFSWKLQRSEGSQSLLCYDEGPRS</sequence>